<dbReference type="NCBIfam" id="TIGR03975">
    <property type="entry name" value="rSAM_ocin_1"/>
    <property type="match status" value="1"/>
</dbReference>
<dbReference type="AlphaFoldDB" id="A0A7S9LSV2"/>
<keyword evidence="5" id="KW-0411">Iron-sulfur</keyword>
<dbReference type="GO" id="GO:0032259">
    <property type="term" value="P:methylation"/>
    <property type="evidence" value="ECO:0007669"/>
    <property type="project" value="UniProtKB-KW"/>
</dbReference>
<comment type="cofactor">
    <cofactor evidence="1">
        <name>[4Fe-4S] cluster</name>
        <dbReference type="ChEBI" id="CHEBI:49883"/>
    </cofactor>
</comment>
<dbReference type="SFLD" id="SFLDG01082">
    <property type="entry name" value="B12-binding_domain_containing"/>
    <property type="match status" value="1"/>
</dbReference>
<dbReference type="Pfam" id="PF04055">
    <property type="entry name" value="Radical_SAM"/>
    <property type="match status" value="1"/>
</dbReference>
<evidence type="ECO:0000256" key="2">
    <source>
        <dbReference type="ARBA" id="ARBA00022691"/>
    </source>
</evidence>
<dbReference type="InterPro" id="IPR058240">
    <property type="entry name" value="rSAM_sf"/>
</dbReference>
<dbReference type="GO" id="GO:0051536">
    <property type="term" value="F:iron-sulfur cluster binding"/>
    <property type="evidence" value="ECO:0007669"/>
    <property type="project" value="UniProtKB-KW"/>
</dbReference>
<dbReference type="InterPro" id="IPR023404">
    <property type="entry name" value="rSAM_horseshoe"/>
</dbReference>
<dbReference type="PANTHER" id="PTHR43409:SF7">
    <property type="entry name" value="BLL1977 PROTEIN"/>
    <property type="match status" value="1"/>
</dbReference>
<name>A0A7S9LSV2_9RHOB</name>
<gene>
    <name evidence="7" type="ORF">I0K15_02420</name>
</gene>
<evidence type="ECO:0000256" key="1">
    <source>
        <dbReference type="ARBA" id="ARBA00001966"/>
    </source>
</evidence>
<dbReference type="PROSITE" id="PS51918">
    <property type="entry name" value="RADICAL_SAM"/>
    <property type="match status" value="1"/>
</dbReference>
<accession>A0A7S9LSV2</accession>
<dbReference type="CDD" id="cd01335">
    <property type="entry name" value="Radical_SAM"/>
    <property type="match status" value="1"/>
</dbReference>
<keyword evidence="3" id="KW-0479">Metal-binding</keyword>
<dbReference type="EMBL" id="CP064942">
    <property type="protein sequence ID" value="QPH54659.1"/>
    <property type="molecule type" value="Genomic_DNA"/>
</dbReference>
<sequence>MARVLLVSMPWCAASRPNLSTGVLKSIAQQSGSTCESYDANLVMANRIGADAYETLAETPAIFGLCEHVFACDLFGPDALDSDAFIAQFGDDGEGKVFRELRDRIVPSALDDMEDAVLAAGHSIIGFSCTFNQVFPSLALARRIKLRTPETTILLGGACVHGEMGEEYARAFVDIVDHVFLGESDESFPAFLRCVDSGSALAQIDGITVRGSRTTQPKPISSMDAVPAPDYSDFYATRRAMIAKGASLPDVAALPYEGSRGCWWGQKHHCTFCGLNNLGMAFREKPASRVAEEIAALAQRHQIMRFMAADNIITHRDLRALLNRLADLEGEFSLFYEVKTNLKRDEVAALAKAGVRWVQPGIEAFSDAQLRRMEKGCTALQNVRLLRLCAEFGIQPSYNILVGFPGETVADYDEQISLMARILHLSPPSGPPSLVQIHRFSPFHARQAEFGFENVRPVSYYAHLVPADVADIGQIAYFFDRDNPPDAPLHEAMERLRNAVDAWRAANRTLTLRLGPGFSEVTVATVGDKRIETLDLFETALLLHADSPKTADALVALSGAVATADGSKAAEILESMVERGFLAVGDRTYVSTVPFAEPQCEAALSRWLDRWGGIKPVSLHGRSQSRAGEAQPA</sequence>
<dbReference type="SFLD" id="SFLDS00029">
    <property type="entry name" value="Radical_SAM"/>
    <property type="match status" value="1"/>
</dbReference>
<keyword evidence="4" id="KW-0408">Iron</keyword>
<dbReference type="Gene3D" id="3.80.30.20">
    <property type="entry name" value="tm_1862 like domain"/>
    <property type="match status" value="1"/>
</dbReference>
<keyword evidence="8" id="KW-1185">Reference proteome</keyword>
<evidence type="ECO:0000256" key="4">
    <source>
        <dbReference type="ARBA" id="ARBA00023004"/>
    </source>
</evidence>
<dbReference type="SFLD" id="SFLDF00324">
    <property type="entry name" value="bacteriocin_maturation"/>
    <property type="match status" value="1"/>
</dbReference>
<dbReference type="InterPro" id="IPR023984">
    <property type="entry name" value="rSAM_ocin_1"/>
</dbReference>
<keyword evidence="7" id="KW-0489">Methyltransferase</keyword>
<dbReference type="GO" id="GO:0008168">
    <property type="term" value="F:methyltransferase activity"/>
    <property type="evidence" value="ECO:0007669"/>
    <property type="project" value="UniProtKB-KW"/>
</dbReference>
<dbReference type="Proteomes" id="UP000594800">
    <property type="component" value="Chromosome"/>
</dbReference>
<feature type="domain" description="Radical SAM core" evidence="6">
    <location>
        <begin position="248"/>
        <end position="464"/>
    </location>
</feature>
<dbReference type="GO" id="GO:0005829">
    <property type="term" value="C:cytosol"/>
    <property type="evidence" value="ECO:0007669"/>
    <property type="project" value="TreeGrafter"/>
</dbReference>
<protein>
    <submittedName>
        <fullName evidence="7">RiPP maturation radical SAM C-methyltransferase</fullName>
    </submittedName>
</protein>
<reference evidence="7 8" key="1">
    <citation type="submission" date="2020-11" db="EMBL/GenBank/DDBJ databases">
        <title>Description of Pontivivens ytuae sp. nov. isolated from deep sea sediment of Mariana Trench.</title>
        <authorList>
            <person name="Wang Z."/>
            <person name="Sun Q.-L."/>
            <person name="Xu X.-D."/>
            <person name="Tang Y.-Z."/>
            <person name="Zhang J."/>
        </authorList>
    </citation>
    <scope>NUCLEOTIDE SEQUENCE [LARGE SCALE GENOMIC DNA]</scope>
    <source>
        <strain evidence="7 8">MT2928</strain>
    </source>
</reference>
<evidence type="ECO:0000313" key="8">
    <source>
        <dbReference type="Proteomes" id="UP000594800"/>
    </source>
</evidence>
<dbReference type="InterPro" id="IPR007197">
    <property type="entry name" value="rSAM"/>
</dbReference>
<dbReference type="InterPro" id="IPR006638">
    <property type="entry name" value="Elp3/MiaA/NifB-like_rSAM"/>
</dbReference>
<dbReference type="PANTHER" id="PTHR43409">
    <property type="entry name" value="ANAEROBIC MAGNESIUM-PROTOPORPHYRIN IX MONOMETHYL ESTER CYCLASE-RELATED"/>
    <property type="match status" value="1"/>
</dbReference>
<keyword evidence="2" id="KW-0949">S-adenosyl-L-methionine</keyword>
<evidence type="ECO:0000256" key="5">
    <source>
        <dbReference type="ARBA" id="ARBA00023014"/>
    </source>
</evidence>
<proteinExistence type="predicted"/>
<dbReference type="Gene3D" id="3.40.50.280">
    <property type="entry name" value="Cobalamin-binding domain"/>
    <property type="match status" value="1"/>
</dbReference>
<dbReference type="InterPro" id="IPR051198">
    <property type="entry name" value="BchE-like"/>
</dbReference>
<evidence type="ECO:0000313" key="7">
    <source>
        <dbReference type="EMBL" id="QPH54659.1"/>
    </source>
</evidence>
<dbReference type="SUPFAM" id="SSF102114">
    <property type="entry name" value="Radical SAM enzymes"/>
    <property type="match status" value="1"/>
</dbReference>
<dbReference type="GO" id="GO:0046872">
    <property type="term" value="F:metal ion binding"/>
    <property type="evidence" value="ECO:0007669"/>
    <property type="project" value="UniProtKB-KW"/>
</dbReference>
<dbReference type="SMART" id="SM00729">
    <property type="entry name" value="Elp3"/>
    <property type="match status" value="1"/>
</dbReference>
<evidence type="ECO:0000256" key="3">
    <source>
        <dbReference type="ARBA" id="ARBA00022723"/>
    </source>
</evidence>
<keyword evidence="7" id="KW-0808">Transferase</keyword>
<evidence type="ECO:0000259" key="6">
    <source>
        <dbReference type="PROSITE" id="PS51918"/>
    </source>
</evidence>
<dbReference type="KEGG" id="poz:I0K15_02420"/>
<organism evidence="7 8">
    <name type="scientific">Pontivivens ytuae</name>
    <dbReference type="NCBI Taxonomy" id="2789856"/>
    <lineage>
        <taxon>Bacteria</taxon>
        <taxon>Pseudomonadati</taxon>
        <taxon>Pseudomonadota</taxon>
        <taxon>Alphaproteobacteria</taxon>
        <taxon>Rhodobacterales</taxon>
        <taxon>Paracoccaceae</taxon>
        <taxon>Pontivivens</taxon>
    </lineage>
</organism>